<dbReference type="InterPro" id="IPR027417">
    <property type="entry name" value="P-loop_NTPase"/>
</dbReference>
<keyword evidence="5" id="KW-0611">Plant defense</keyword>
<dbReference type="InterPro" id="IPR032675">
    <property type="entry name" value="LRR_dom_sf"/>
</dbReference>
<dbReference type="InterPro" id="IPR042197">
    <property type="entry name" value="Apaf_helical"/>
</dbReference>
<dbReference type="Pfam" id="PF18052">
    <property type="entry name" value="Rx_N"/>
    <property type="match status" value="1"/>
</dbReference>
<dbReference type="Pfam" id="PF23598">
    <property type="entry name" value="LRR_14"/>
    <property type="match status" value="1"/>
</dbReference>
<keyword evidence="12" id="KW-1185">Reference proteome</keyword>
<dbReference type="InterPro" id="IPR002182">
    <property type="entry name" value="NB-ARC"/>
</dbReference>
<dbReference type="PANTHER" id="PTHR23155:SF1205">
    <property type="entry name" value="DISEASE RESISTANCE PROTEIN RPM1"/>
    <property type="match status" value="1"/>
</dbReference>
<dbReference type="Pfam" id="PF00931">
    <property type="entry name" value="NB-ARC"/>
    <property type="match status" value="1"/>
</dbReference>
<feature type="domain" description="NB-ARC" evidence="7">
    <location>
        <begin position="175"/>
        <end position="343"/>
    </location>
</feature>
<dbReference type="Gene3D" id="3.40.50.300">
    <property type="entry name" value="P-loop containing nucleotide triphosphate hydrolases"/>
    <property type="match status" value="1"/>
</dbReference>
<dbReference type="InterPro" id="IPR058922">
    <property type="entry name" value="WHD_DRP"/>
</dbReference>
<dbReference type="GO" id="GO:0051607">
    <property type="term" value="P:defense response to virus"/>
    <property type="evidence" value="ECO:0007669"/>
    <property type="project" value="UniProtKB-ARBA"/>
</dbReference>
<dbReference type="AlphaFoldDB" id="A0AA88RPN8"/>
<sequence length="935" mass="106584">MEAIIAGHVINKILSILENRVLLVGGVYEELEELKLELDCMRSFLEDSDQKKNLTEGEKNWVKTVKDMCYPIQNVLDEFMYHMSKPQSRGKFAKILQHASHFPKNLWVRHQVATKLRKINRKIKAIPERRGRYPLQLEETRSIDGQGRFQYHGEAFFSGNDDHLVGIEDDRCLLLKWLTCDEPRRAVISVVGMGGSGKSTLVSKVYNSPVVKQHFECYAWIRVSPAYNIEDIFRSMIKKFHGQNQENLPPGLSSMGFQELLDMLVDYLRSKRYIIVLDDVWARQLLDDINASLPDVGLGSRVMLTTRSHDIASSSSGVVSHVHDIRPLGRGDAWDLFRVKAFSRIPQNLCPAELEKTAMSLVERCEGLPLAILALGGVMSSKILLSEWIDFRDSLNQELGNNTGLELMKKILWLSFHHLPFQIKCCFLYCCLFPRGYKIRRKRLIRLWMAEGFVKQVQGKTPERLAQDYLMELIHRNMLQVVQRNQSGRPKACKMHDLMRELALLESPKEFCAVYNGQEASEEISRPRRLSIATTSPIATKSFNGISELGSLFVFVANTLSPSSAVTLPSGFKLLRVLDLQDVPVEKLHDEVVNLFNLRYLNLRRTKVKELPKSIGRLSNLQTLDIRDSEIEALPSGVAKMQKLRHLIMYRHSHNIDDFCFVTGTRAPPSVCKLKNLQVVASVEGGPEFLRELKNMTQLTRIGITKVREAYADDLCIAIQSMELLQHLFVTTSDAEEYLEINAISPIPLCLRRIVLSGKLDKVPRWFDSLHCLTSLNLQGSKLRVDLLPYINMLANLGKLVLCDAYAGSQLCFSTGFINLQQLLLRSLPHLNAIVIEEGVMPSLRRLWLGNCPKLKMLPRGIEHLTKLKQLDLDRVQTELIDSIRSVESVDRHKVQGIPEINHYHQSESGMSYESLSGLDLKTIRDQFSSYRDDV</sequence>
<feature type="domain" description="Disease resistance protein winged helix" evidence="9">
    <location>
        <begin position="432"/>
        <end position="503"/>
    </location>
</feature>
<proteinExistence type="inferred from homology"/>
<dbReference type="Gene3D" id="1.10.8.430">
    <property type="entry name" value="Helical domain of apoptotic protease-activating factors"/>
    <property type="match status" value="1"/>
</dbReference>
<keyword evidence="4" id="KW-0547">Nucleotide-binding</keyword>
<dbReference type="SUPFAM" id="SSF52540">
    <property type="entry name" value="P-loop containing nucleoside triphosphate hydrolases"/>
    <property type="match status" value="1"/>
</dbReference>
<dbReference type="PRINTS" id="PR00364">
    <property type="entry name" value="DISEASERSIST"/>
</dbReference>
<protein>
    <submittedName>
        <fullName evidence="11">Uncharacterized protein</fullName>
    </submittedName>
</protein>
<keyword evidence="2" id="KW-0433">Leucine-rich repeat</keyword>
<feature type="domain" description="Disease resistance N-terminal" evidence="8">
    <location>
        <begin position="8"/>
        <end position="93"/>
    </location>
</feature>
<evidence type="ECO:0000259" key="10">
    <source>
        <dbReference type="Pfam" id="PF23598"/>
    </source>
</evidence>
<dbReference type="InterPro" id="IPR044974">
    <property type="entry name" value="Disease_R_plants"/>
</dbReference>
<dbReference type="SUPFAM" id="SSF52058">
    <property type="entry name" value="L domain-like"/>
    <property type="match status" value="1"/>
</dbReference>
<dbReference type="Proteomes" id="UP001187471">
    <property type="component" value="Unassembled WGS sequence"/>
</dbReference>
<dbReference type="InterPro" id="IPR038005">
    <property type="entry name" value="RX-like_CC"/>
</dbReference>
<dbReference type="GO" id="GO:0098542">
    <property type="term" value="P:defense response to other organism"/>
    <property type="evidence" value="ECO:0007669"/>
    <property type="project" value="TreeGrafter"/>
</dbReference>
<evidence type="ECO:0000313" key="12">
    <source>
        <dbReference type="Proteomes" id="UP001187471"/>
    </source>
</evidence>
<evidence type="ECO:0000259" key="9">
    <source>
        <dbReference type="Pfam" id="PF23559"/>
    </source>
</evidence>
<feature type="domain" description="Disease resistance R13L4/SHOC-2-like LRR" evidence="10">
    <location>
        <begin position="568"/>
        <end position="896"/>
    </location>
</feature>
<evidence type="ECO:0000259" key="7">
    <source>
        <dbReference type="Pfam" id="PF00931"/>
    </source>
</evidence>
<comment type="similarity">
    <text evidence="1">Belongs to the disease resistance NB-LRR family.</text>
</comment>
<evidence type="ECO:0000256" key="1">
    <source>
        <dbReference type="ARBA" id="ARBA00008894"/>
    </source>
</evidence>
<evidence type="ECO:0000259" key="8">
    <source>
        <dbReference type="Pfam" id="PF18052"/>
    </source>
</evidence>
<evidence type="ECO:0000256" key="2">
    <source>
        <dbReference type="ARBA" id="ARBA00022614"/>
    </source>
</evidence>
<dbReference type="GO" id="GO:0043531">
    <property type="term" value="F:ADP binding"/>
    <property type="evidence" value="ECO:0007669"/>
    <property type="project" value="InterPro"/>
</dbReference>
<dbReference type="InterPro" id="IPR036388">
    <property type="entry name" value="WH-like_DNA-bd_sf"/>
</dbReference>
<evidence type="ECO:0000313" key="11">
    <source>
        <dbReference type="EMBL" id="KAK2989952.1"/>
    </source>
</evidence>
<name>A0AA88RPN8_9ASTE</name>
<dbReference type="Pfam" id="PF23559">
    <property type="entry name" value="WHD_DRP"/>
    <property type="match status" value="1"/>
</dbReference>
<accession>A0AA88RPN8</accession>
<dbReference type="GO" id="GO:0005524">
    <property type="term" value="F:ATP binding"/>
    <property type="evidence" value="ECO:0007669"/>
    <property type="project" value="UniProtKB-KW"/>
</dbReference>
<dbReference type="PANTHER" id="PTHR23155">
    <property type="entry name" value="DISEASE RESISTANCE PROTEIN RP"/>
    <property type="match status" value="1"/>
</dbReference>
<dbReference type="CDD" id="cd14798">
    <property type="entry name" value="RX-CC_like"/>
    <property type="match status" value="1"/>
</dbReference>
<keyword evidence="6" id="KW-0067">ATP-binding</keyword>
<comment type="caution">
    <text evidence="11">The sequence shown here is derived from an EMBL/GenBank/DDBJ whole genome shotgun (WGS) entry which is preliminary data.</text>
</comment>
<dbReference type="FunFam" id="3.40.50.300:FF:001091">
    <property type="entry name" value="Probable disease resistance protein At1g61300"/>
    <property type="match status" value="1"/>
</dbReference>
<dbReference type="InterPro" id="IPR055414">
    <property type="entry name" value="LRR_R13L4/SHOC2-like"/>
</dbReference>
<evidence type="ECO:0000256" key="5">
    <source>
        <dbReference type="ARBA" id="ARBA00022821"/>
    </source>
</evidence>
<dbReference type="Gene3D" id="1.20.5.4130">
    <property type="match status" value="1"/>
</dbReference>
<dbReference type="EMBL" id="JAVXUO010000683">
    <property type="protein sequence ID" value="KAK2989952.1"/>
    <property type="molecule type" value="Genomic_DNA"/>
</dbReference>
<evidence type="ECO:0000256" key="3">
    <source>
        <dbReference type="ARBA" id="ARBA00022737"/>
    </source>
</evidence>
<organism evidence="11 12">
    <name type="scientific">Escallonia rubra</name>
    <dbReference type="NCBI Taxonomy" id="112253"/>
    <lineage>
        <taxon>Eukaryota</taxon>
        <taxon>Viridiplantae</taxon>
        <taxon>Streptophyta</taxon>
        <taxon>Embryophyta</taxon>
        <taxon>Tracheophyta</taxon>
        <taxon>Spermatophyta</taxon>
        <taxon>Magnoliopsida</taxon>
        <taxon>eudicotyledons</taxon>
        <taxon>Gunneridae</taxon>
        <taxon>Pentapetalae</taxon>
        <taxon>asterids</taxon>
        <taxon>campanulids</taxon>
        <taxon>Escalloniales</taxon>
        <taxon>Escalloniaceae</taxon>
        <taxon>Escallonia</taxon>
    </lineage>
</organism>
<dbReference type="FunFam" id="1.10.10.10:FF:000322">
    <property type="entry name" value="Probable disease resistance protein At1g63360"/>
    <property type="match status" value="1"/>
</dbReference>
<dbReference type="Gene3D" id="1.10.10.10">
    <property type="entry name" value="Winged helix-like DNA-binding domain superfamily/Winged helix DNA-binding domain"/>
    <property type="match status" value="1"/>
</dbReference>
<gene>
    <name evidence="11" type="ORF">RJ640_019350</name>
</gene>
<dbReference type="Gene3D" id="3.80.10.10">
    <property type="entry name" value="Ribonuclease Inhibitor"/>
    <property type="match status" value="1"/>
</dbReference>
<keyword evidence="3" id="KW-0677">Repeat</keyword>
<dbReference type="InterPro" id="IPR041118">
    <property type="entry name" value="Rx_N"/>
</dbReference>
<evidence type="ECO:0000256" key="6">
    <source>
        <dbReference type="ARBA" id="ARBA00022840"/>
    </source>
</evidence>
<reference evidence="11" key="1">
    <citation type="submission" date="2022-12" db="EMBL/GenBank/DDBJ databases">
        <title>Draft genome assemblies for two species of Escallonia (Escalloniales).</title>
        <authorList>
            <person name="Chanderbali A."/>
            <person name="Dervinis C."/>
            <person name="Anghel I."/>
            <person name="Soltis D."/>
            <person name="Soltis P."/>
            <person name="Zapata F."/>
        </authorList>
    </citation>
    <scope>NUCLEOTIDE SEQUENCE</scope>
    <source>
        <strain evidence="11">UCBG92.1500</strain>
        <tissue evidence="11">Leaf</tissue>
    </source>
</reference>
<evidence type="ECO:0000256" key="4">
    <source>
        <dbReference type="ARBA" id="ARBA00022741"/>
    </source>
</evidence>